<dbReference type="EMBL" id="JANIEX010000507">
    <property type="protein sequence ID" value="KAJ3566180.1"/>
    <property type="molecule type" value="Genomic_DNA"/>
</dbReference>
<evidence type="ECO:0000313" key="2">
    <source>
        <dbReference type="Proteomes" id="UP001213000"/>
    </source>
</evidence>
<dbReference type="Proteomes" id="UP001213000">
    <property type="component" value="Unassembled WGS sequence"/>
</dbReference>
<comment type="caution">
    <text evidence="1">The sequence shown here is derived from an EMBL/GenBank/DDBJ whole genome shotgun (WGS) entry which is preliminary data.</text>
</comment>
<proteinExistence type="predicted"/>
<dbReference type="AlphaFoldDB" id="A0AAD5VPW2"/>
<accession>A0AAD5VPW2</accession>
<keyword evidence="2" id="KW-1185">Reference proteome</keyword>
<protein>
    <submittedName>
        <fullName evidence="1">Uncharacterized protein</fullName>
    </submittedName>
</protein>
<name>A0AAD5VPW2_9AGAR</name>
<evidence type="ECO:0000313" key="1">
    <source>
        <dbReference type="EMBL" id="KAJ3566180.1"/>
    </source>
</evidence>
<organism evidence="1 2">
    <name type="scientific">Leucocoprinus birnbaumii</name>
    <dbReference type="NCBI Taxonomy" id="56174"/>
    <lineage>
        <taxon>Eukaryota</taxon>
        <taxon>Fungi</taxon>
        <taxon>Dikarya</taxon>
        <taxon>Basidiomycota</taxon>
        <taxon>Agaricomycotina</taxon>
        <taxon>Agaricomycetes</taxon>
        <taxon>Agaricomycetidae</taxon>
        <taxon>Agaricales</taxon>
        <taxon>Agaricineae</taxon>
        <taxon>Agaricaceae</taxon>
        <taxon>Leucocoprinus</taxon>
    </lineage>
</organism>
<gene>
    <name evidence="1" type="ORF">NP233_g7156</name>
</gene>
<sequence length="419" mass="47353">MKSGRRFSSTCKRFYEITQEHRQRVFFKLKKLDKNYGYRLVEEQGSYSTEELEELASSRNHTLNAWLGQELPNFQTRSVGTIGEGTAHADYKFLPGGRWIIYSASRRDPTIFILDLEAAIPMPQDTASLTISRTDKVRTCIFRVRLCGHDRNATFDVQLRATFEQNGLEGASLTQAVNDSYVITLERWGVQNNLNNPTNSYFRVAGYDTSSLGACTLFDWAQDVKFIHQNVFILISGWQLRVYEVVDFKIVMGPSITLGQSIPRSPKQIMRSAGSEVLRINVGGRGRPLIAIVFHYDCPASPTMQHCDEKQTSDMILNSLRKGECFGISSSVTLRDAWISDGQSNMSRLEIVEFTRQVFDVSTSTAKKRTVPFRFSPSPLPIRQIAAFDEETGRLLLTRSGPVEFQESGPVSLELVEIV</sequence>
<reference evidence="1" key="1">
    <citation type="submission" date="2022-07" db="EMBL/GenBank/DDBJ databases">
        <title>Genome Sequence of Leucocoprinus birnbaumii.</title>
        <authorList>
            <person name="Buettner E."/>
        </authorList>
    </citation>
    <scope>NUCLEOTIDE SEQUENCE</scope>
    <source>
        <strain evidence="1">VT141</strain>
    </source>
</reference>